<feature type="domain" description="Aminotransferase-like plant mobile" evidence="4">
    <location>
        <begin position="1"/>
        <end position="116"/>
    </location>
</feature>
<feature type="region of interest" description="Disordered" evidence="1">
    <location>
        <begin position="457"/>
        <end position="485"/>
    </location>
</feature>
<dbReference type="SUPFAM" id="SSF48371">
    <property type="entry name" value="ARM repeat"/>
    <property type="match status" value="1"/>
</dbReference>
<dbReference type="InParanoid" id="A0A7N2LU71"/>
<reference evidence="5 6" key="1">
    <citation type="journal article" date="2016" name="G3 (Bethesda)">
        <title>First Draft Assembly and Annotation of the Genome of a California Endemic Oak Quercus lobata Nee (Fagaceae).</title>
        <authorList>
            <person name="Sork V.L."/>
            <person name="Fitz-Gibbon S.T."/>
            <person name="Puiu D."/>
            <person name="Crepeau M."/>
            <person name="Gugger P.F."/>
            <person name="Sherman R."/>
            <person name="Stevens K."/>
            <person name="Langley C.H."/>
            <person name="Pellegrini M."/>
            <person name="Salzberg S.L."/>
        </authorList>
    </citation>
    <scope>NUCLEOTIDE SEQUENCE [LARGE SCALE GENOMIC DNA]</scope>
    <source>
        <strain evidence="5 6">cv. SW786</strain>
    </source>
</reference>
<keyword evidence="6" id="KW-1185">Reference proteome</keyword>
<sequence>MAFVERWRPESHTFHLPHGETTITLQDVEVLLGIPIDGEAIVGKIDLTWAAECQSLLGIATNAVVLKGQRVLINKLLEKIDQGLPDGAAEVVVHQYARCYILALLADTIFADKSGDRLYRELCRATDRGASQTGRALLLVQYWAWFRFPFLCPRKDLPPDDAYGLPFAPSPLSIKKGRMDSEGAACMFMASRETYTGPCSSSVWDEGAMSPTHPYFDWYDRVTWRFVDHISTSLLIMVVSHKQLLMRHAVGSPEYKQITAVLKVVERLRRIIAQLPLEETDGANQEAPEDTRQSSMSSTRASHSHGQRAAPHQVVSRPGPPPPPHALEFPPPPHASPVPEIPPRTAHAVPDLEIPLPIAHASFHPEIPSHTPHTFFDHAHLSFTSPSFDLGYDFSQTPPVMHTQSPSYSIGHIDHVPPHSQSMSFMPTSGLHTDPMTTGRTHISSATPSSPAIVVGLQSPPQGRPKRTTKAPPCGTGGHKAGHKAGPTHAAFPDLDPSTSFFAVYDDHGGTSNDTPNIFGRLKKGPTMYQICYPLQGWAMPLRIMECARYSDNDTISEFANLVYLNEGKITVQMKQAICYKGKLSKAPGKLNVSPMPWDDSTPVRNVPQSISAPIPAPSAFSAAFYAIWSKGFDTVPYQLVWLGLQRILHLRQYNGRVSFVPAPGFETYGEPTSYPNKSTGKPNGCSTSEEESIKVLSLIEEAEAHYQELEKDRLVRLMPSQSGRTSNVPDGISKALVIVPELKGQDVNGFPMLKAGALKFFTMFRNQISKDVIVQIFQDLVWFLVAESNLVHSYAASCIEKLLLVKDEGGRSRYTANDVAPFFVELMTNLFNAFKFPESEENQYIMKCIMRIPLNLLKDCNVLQNISLHGNPISTDQFQQMEGFQDFEARRKKKFDKQIDSNVMIGSKGLDEGVDL</sequence>
<evidence type="ECO:0000313" key="6">
    <source>
        <dbReference type="Proteomes" id="UP000594261"/>
    </source>
</evidence>
<evidence type="ECO:0008006" key="7">
    <source>
        <dbReference type="Google" id="ProtNLM"/>
    </source>
</evidence>
<dbReference type="InterPro" id="IPR005043">
    <property type="entry name" value="XPO2_C"/>
</dbReference>
<evidence type="ECO:0000259" key="3">
    <source>
        <dbReference type="Pfam" id="PF08506"/>
    </source>
</evidence>
<feature type="domain" description="Exportin-2 central" evidence="3">
    <location>
        <begin position="739"/>
        <end position="800"/>
    </location>
</feature>
<dbReference type="InterPro" id="IPR016024">
    <property type="entry name" value="ARM-type_fold"/>
</dbReference>
<evidence type="ECO:0000259" key="2">
    <source>
        <dbReference type="Pfam" id="PF03378"/>
    </source>
</evidence>
<protein>
    <recommendedName>
        <fullName evidence="7">Aminotransferase-like plant mobile domain-containing protein</fullName>
    </recommendedName>
</protein>
<dbReference type="Gramene" id="QL05p088277:mrna">
    <property type="protein sequence ID" value="QL05p088277:mrna"/>
    <property type="gene ID" value="QL05p088277"/>
</dbReference>
<evidence type="ECO:0000313" key="5">
    <source>
        <dbReference type="EnsemblPlants" id="QL05p088277:mrna"/>
    </source>
</evidence>
<dbReference type="GO" id="GO:0010073">
    <property type="term" value="P:meristem maintenance"/>
    <property type="evidence" value="ECO:0007669"/>
    <property type="project" value="InterPro"/>
</dbReference>
<evidence type="ECO:0000259" key="4">
    <source>
        <dbReference type="Pfam" id="PF10536"/>
    </source>
</evidence>
<dbReference type="InterPro" id="IPR011989">
    <property type="entry name" value="ARM-like"/>
</dbReference>
<dbReference type="Pfam" id="PF03378">
    <property type="entry name" value="CAS_CSE1"/>
    <property type="match status" value="1"/>
</dbReference>
<dbReference type="InterPro" id="IPR019557">
    <property type="entry name" value="AminoTfrase-like_pln_mobile"/>
</dbReference>
<feature type="domain" description="Exportin-2 C-terminal" evidence="2">
    <location>
        <begin position="801"/>
        <end position="860"/>
    </location>
</feature>
<dbReference type="Gene3D" id="1.25.10.10">
    <property type="entry name" value="Leucine-rich Repeat Variant"/>
    <property type="match status" value="1"/>
</dbReference>
<feature type="region of interest" description="Disordered" evidence="1">
    <location>
        <begin position="279"/>
        <end position="345"/>
    </location>
</feature>
<dbReference type="AlphaFoldDB" id="A0A7N2LU71"/>
<accession>A0A7N2LU71</accession>
<dbReference type="GO" id="GO:0031267">
    <property type="term" value="F:small GTPase binding"/>
    <property type="evidence" value="ECO:0007669"/>
    <property type="project" value="InterPro"/>
</dbReference>
<dbReference type="EMBL" id="LRBV02000005">
    <property type="status" value="NOT_ANNOTATED_CDS"/>
    <property type="molecule type" value="Genomic_DNA"/>
</dbReference>
<dbReference type="Pfam" id="PF10536">
    <property type="entry name" value="PMD"/>
    <property type="match status" value="1"/>
</dbReference>
<dbReference type="Pfam" id="PF08506">
    <property type="entry name" value="Cse1"/>
    <property type="match status" value="1"/>
</dbReference>
<feature type="compositionally biased region" description="Pro residues" evidence="1">
    <location>
        <begin position="318"/>
        <end position="342"/>
    </location>
</feature>
<dbReference type="InterPro" id="IPR044824">
    <property type="entry name" value="MAIN-like"/>
</dbReference>
<dbReference type="PANTHER" id="PTHR46033:SF8">
    <property type="entry name" value="PROTEIN MAINTENANCE OF MERISTEMS-LIKE"/>
    <property type="match status" value="1"/>
</dbReference>
<dbReference type="PANTHER" id="PTHR46033">
    <property type="entry name" value="PROTEIN MAIN-LIKE 2"/>
    <property type="match status" value="1"/>
</dbReference>
<evidence type="ECO:0000256" key="1">
    <source>
        <dbReference type="SAM" id="MobiDB-lite"/>
    </source>
</evidence>
<proteinExistence type="predicted"/>
<dbReference type="EnsemblPlants" id="QL05p088277:mrna">
    <property type="protein sequence ID" value="QL05p088277:mrna"/>
    <property type="gene ID" value="QL05p088277"/>
</dbReference>
<reference evidence="5" key="2">
    <citation type="submission" date="2021-01" db="UniProtKB">
        <authorList>
            <consortium name="EnsemblPlants"/>
        </authorList>
    </citation>
    <scope>IDENTIFICATION</scope>
</reference>
<dbReference type="InterPro" id="IPR013713">
    <property type="entry name" value="XPO2_central"/>
</dbReference>
<name>A0A7N2LU71_QUELO</name>
<dbReference type="Proteomes" id="UP000594261">
    <property type="component" value="Chromosome 5"/>
</dbReference>
<organism evidence="5 6">
    <name type="scientific">Quercus lobata</name>
    <name type="common">Valley oak</name>
    <dbReference type="NCBI Taxonomy" id="97700"/>
    <lineage>
        <taxon>Eukaryota</taxon>
        <taxon>Viridiplantae</taxon>
        <taxon>Streptophyta</taxon>
        <taxon>Embryophyta</taxon>
        <taxon>Tracheophyta</taxon>
        <taxon>Spermatophyta</taxon>
        <taxon>Magnoliopsida</taxon>
        <taxon>eudicotyledons</taxon>
        <taxon>Gunneridae</taxon>
        <taxon>Pentapetalae</taxon>
        <taxon>rosids</taxon>
        <taxon>fabids</taxon>
        <taxon>Fagales</taxon>
        <taxon>Fagaceae</taxon>
        <taxon>Quercus</taxon>
    </lineage>
</organism>
<dbReference type="GO" id="GO:0006886">
    <property type="term" value="P:intracellular protein transport"/>
    <property type="evidence" value="ECO:0007669"/>
    <property type="project" value="InterPro"/>
</dbReference>